<keyword evidence="3" id="KW-1185">Reference proteome</keyword>
<evidence type="ECO:0000313" key="2">
    <source>
        <dbReference type="EMBL" id="TFK49344.1"/>
    </source>
</evidence>
<evidence type="ECO:0000256" key="1">
    <source>
        <dbReference type="SAM" id="MobiDB-lite"/>
    </source>
</evidence>
<accession>A0A5C3MVI9</accession>
<feature type="compositionally biased region" description="Acidic residues" evidence="1">
    <location>
        <begin position="1"/>
        <end position="12"/>
    </location>
</feature>
<feature type="compositionally biased region" description="Basic residues" evidence="1">
    <location>
        <begin position="36"/>
        <end position="46"/>
    </location>
</feature>
<name>A0A5C3MVI9_9AGAM</name>
<feature type="region of interest" description="Disordered" evidence="1">
    <location>
        <begin position="1"/>
        <end position="113"/>
    </location>
</feature>
<organism evidence="2 3">
    <name type="scientific">Heliocybe sulcata</name>
    <dbReference type="NCBI Taxonomy" id="5364"/>
    <lineage>
        <taxon>Eukaryota</taxon>
        <taxon>Fungi</taxon>
        <taxon>Dikarya</taxon>
        <taxon>Basidiomycota</taxon>
        <taxon>Agaricomycotina</taxon>
        <taxon>Agaricomycetes</taxon>
        <taxon>Gloeophyllales</taxon>
        <taxon>Gloeophyllaceae</taxon>
        <taxon>Heliocybe</taxon>
    </lineage>
</organism>
<dbReference type="EMBL" id="ML213516">
    <property type="protein sequence ID" value="TFK49344.1"/>
    <property type="molecule type" value="Genomic_DNA"/>
</dbReference>
<proteinExistence type="predicted"/>
<dbReference type="STRING" id="5364.A0A5C3MVI9"/>
<reference evidence="2 3" key="1">
    <citation type="journal article" date="2019" name="Nat. Ecol. Evol.">
        <title>Megaphylogeny resolves global patterns of mushroom evolution.</title>
        <authorList>
            <person name="Varga T."/>
            <person name="Krizsan K."/>
            <person name="Foldi C."/>
            <person name="Dima B."/>
            <person name="Sanchez-Garcia M."/>
            <person name="Sanchez-Ramirez S."/>
            <person name="Szollosi G.J."/>
            <person name="Szarkandi J.G."/>
            <person name="Papp V."/>
            <person name="Albert L."/>
            <person name="Andreopoulos W."/>
            <person name="Angelini C."/>
            <person name="Antonin V."/>
            <person name="Barry K.W."/>
            <person name="Bougher N.L."/>
            <person name="Buchanan P."/>
            <person name="Buyck B."/>
            <person name="Bense V."/>
            <person name="Catcheside P."/>
            <person name="Chovatia M."/>
            <person name="Cooper J."/>
            <person name="Damon W."/>
            <person name="Desjardin D."/>
            <person name="Finy P."/>
            <person name="Geml J."/>
            <person name="Haridas S."/>
            <person name="Hughes K."/>
            <person name="Justo A."/>
            <person name="Karasinski D."/>
            <person name="Kautmanova I."/>
            <person name="Kiss B."/>
            <person name="Kocsube S."/>
            <person name="Kotiranta H."/>
            <person name="LaButti K.M."/>
            <person name="Lechner B.E."/>
            <person name="Liimatainen K."/>
            <person name="Lipzen A."/>
            <person name="Lukacs Z."/>
            <person name="Mihaltcheva S."/>
            <person name="Morgado L.N."/>
            <person name="Niskanen T."/>
            <person name="Noordeloos M.E."/>
            <person name="Ohm R.A."/>
            <person name="Ortiz-Santana B."/>
            <person name="Ovrebo C."/>
            <person name="Racz N."/>
            <person name="Riley R."/>
            <person name="Savchenko A."/>
            <person name="Shiryaev A."/>
            <person name="Soop K."/>
            <person name="Spirin V."/>
            <person name="Szebenyi C."/>
            <person name="Tomsovsky M."/>
            <person name="Tulloss R.E."/>
            <person name="Uehling J."/>
            <person name="Grigoriev I.V."/>
            <person name="Vagvolgyi C."/>
            <person name="Papp T."/>
            <person name="Martin F.M."/>
            <person name="Miettinen O."/>
            <person name="Hibbett D.S."/>
            <person name="Nagy L.G."/>
        </authorList>
    </citation>
    <scope>NUCLEOTIDE SEQUENCE [LARGE SCALE GENOMIC DNA]</scope>
    <source>
        <strain evidence="2 3">OMC1185</strain>
    </source>
</reference>
<dbReference type="AlphaFoldDB" id="A0A5C3MVI9"/>
<dbReference type="Proteomes" id="UP000305948">
    <property type="component" value="Unassembled WGS sequence"/>
</dbReference>
<feature type="compositionally biased region" description="Polar residues" evidence="1">
    <location>
        <begin position="85"/>
        <end position="94"/>
    </location>
</feature>
<evidence type="ECO:0000313" key="3">
    <source>
        <dbReference type="Proteomes" id="UP000305948"/>
    </source>
</evidence>
<protein>
    <submittedName>
        <fullName evidence="2">Uncharacterized protein</fullName>
    </submittedName>
</protein>
<feature type="region of interest" description="Disordered" evidence="1">
    <location>
        <begin position="283"/>
        <end position="330"/>
    </location>
</feature>
<feature type="compositionally biased region" description="Low complexity" evidence="1">
    <location>
        <begin position="285"/>
        <end position="297"/>
    </location>
</feature>
<dbReference type="OrthoDB" id="3249923at2759"/>
<feature type="compositionally biased region" description="Acidic residues" evidence="1">
    <location>
        <begin position="51"/>
        <end position="60"/>
    </location>
</feature>
<sequence>MRLPAEDEESEGDGSGRQSRPLKAARKLGGDTQGRLGRKAAKKHKAISIYESEDSSEEPPDQSGTDASQDTVETLPVRKGKASKATKTARSSGVPQMRYNRAQSEDPLTPQNYEGDATIPLSSRASPVMNGFAVPHSILLAVNSLPLSSGRLRRLPRLPFLRRNLRRVFAYKCGQIRDVDAPKFQEHGEGPIEVVYRLQVRDDLELLDEIGDAAHDHKIYEEYRAAMDTIQCPICDLHGAFSVLYPLKRHLDLDHPEVYVTWELSAETRKIILLIPHLPVDYEQTSSSPEESTTSESDAQDMDVHERPIAPSPSLDPGRSEAVSTEGTVETSPFHLKLKLQPKYHASYSPTASSQAPSVAAINLGPAAQFPYLPQGNSQFSCRPGGPRLYDLLNTLPMDRFGIMSWFIIDKEEEMFELDDVRDEDKVMMALWARWILLNRNEFIRDYFQGTLAFVDEYWEMIKLAAGWSALRVWLLMLVANRFLEGSHVAKVLKHYEQLADTYAYRCPIFISSYFEISSVGIESCVPRLREMASVFRGLRNWALPERNLARILCPITGKIAVDGMTDAKHKHGGTA</sequence>
<gene>
    <name evidence="2" type="ORF">OE88DRAFT_1736974</name>
</gene>